<name>A0A179I5X7_CORDF</name>
<feature type="domain" description="FAD/NAD(P)-binding" evidence="8">
    <location>
        <begin position="10"/>
        <end position="207"/>
    </location>
</feature>
<keyword evidence="7" id="KW-0411">Iron-sulfur</keyword>
<dbReference type="GO" id="GO:0046872">
    <property type="term" value="F:metal ion binding"/>
    <property type="evidence" value="ECO:0007669"/>
    <property type="project" value="UniProtKB-KW"/>
</dbReference>
<proteinExistence type="predicted"/>
<keyword evidence="6" id="KW-0408">Iron</keyword>
<keyword evidence="3" id="KW-0349">Heme</keyword>
<evidence type="ECO:0000259" key="8">
    <source>
        <dbReference type="Pfam" id="PF07992"/>
    </source>
</evidence>
<dbReference type="PANTHER" id="PTHR43809:SF1">
    <property type="entry name" value="NITRITE REDUCTASE (NADH) LARGE SUBUNIT"/>
    <property type="match status" value="1"/>
</dbReference>
<evidence type="ECO:0000256" key="7">
    <source>
        <dbReference type="ARBA" id="ARBA00023014"/>
    </source>
</evidence>
<dbReference type="GO" id="GO:0016491">
    <property type="term" value="F:oxidoreductase activity"/>
    <property type="evidence" value="ECO:0007669"/>
    <property type="project" value="UniProtKB-KW"/>
</dbReference>
<dbReference type="AlphaFoldDB" id="A0A179I5X7"/>
<keyword evidence="4" id="KW-0479">Metal-binding</keyword>
<evidence type="ECO:0000256" key="3">
    <source>
        <dbReference type="ARBA" id="ARBA00022617"/>
    </source>
</evidence>
<protein>
    <recommendedName>
        <fullName evidence="8">FAD/NAD(P)-binding domain-containing protein</fullName>
    </recommendedName>
</protein>
<dbReference type="Proteomes" id="UP000243081">
    <property type="component" value="Unassembled WGS sequence"/>
</dbReference>
<comment type="cofactor">
    <cofactor evidence="1">
        <name>siroheme</name>
        <dbReference type="ChEBI" id="CHEBI:60052"/>
    </cofactor>
</comment>
<evidence type="ECO:0000256" key="1">
    <source>
        <dbReference type="ARBA" id="ARBA00001929"/>
    </source>
</evidence>
<dbReference type="PANTHER" id="PTHR43809">
    <property type="entry name" value="NITRITE REDUCTASE (NADH) LARGE SUBUNIT"/>
    <property type="match status" value="1"/>
</dbReference>
<dbReference type="InterPro" id="IPR023753">
    <property type="entry name" value="FAD/NAD-binding_dom"/>
</dbReference>
<evidence type="ECO:0000256" key="5">
    <source>
        <dbReference type="ARBA" id="ARBA00023002"/>
    </source>
</evidence>
<reference evidence="9 10" key="1">
    <citation type="submission" date="2016-03" db="EMBL/GenBank/DDBJ databases">
        <title>Fine-scale spatial genetic structure of a fungal parasite of coffee scale insects.</title>
        <authorList>
            <person name="Jackson D."/>
            <person name="Zemenick K.A."/>
            <person name="Malloure B."/>
            <person name="Quandt C.A."/>
            <person name="James T.Y."/>
        </authorList>
    </citation>
    <scope>NUCLEOTIDE SEQUENCE [LARGE SCALE GENOMIC DNA]</scope>
    <source>
        <strain evidence="9 10">UM487</strain>
    </source>
</reference>
<dbReference type="GO" id="GO:0051536">
    <property type="term" value="F:iron-sulfur cluster binding"/>
    <property type="evidence" value="ECO:0007669"/>
    <property type="project" value="UniProtKB-KW"/>
</dbReference>
<dbReference type="Pfam" id="PF07992">
    <property type="entry name" value="Pyr_redox_2"/>
    <property type="match status" value="1"/>
</dbReference>
<dbReference type="OMA" id="ACHINTK"/>
<keyword evidence="5" id="KW-0560">Oxidoreductase</keyword>
<feature type="non-terminal residue" evidence="9">
    <location>
        <position position="210"/>
    </location>
</feature>
<accession>A0A179I5X7</accession>
<evidence type="ECO:0000313" key="10">
    <source>
        <dbReference type="Proteomes" id="UP000243081"/>
    </source>
</evidence>
<comment type="pathway">
    <text evidence="2">Nitrogen metabolism; nitrate reduction (assimilation).</text>
</comment>
<sequence>MLETNSPRKRLVIVGLGMVGMSFIEKIIKYDTKERDYDITVLGEEPYLAYNRVGLTSFFSHREIPNLYLNPQEWYDTTAKNGLACHINTKVVDIDTASKAVHCETGQTVPYDVLVLATGSSAVLPRRTPGHDARGVFVYRTVDDLMRLIAFSKDKRATDGLVVGGGLLGLEAAKAMMDLDVYEKVHLVERNRWVLSRQLDADAGDMVVRQ</sequence>
<dbReference type="SUPFAM" id="SSF51905">
    <property type="entry name" value="FAD/NAD(P)-binding domain"/>
    <property type="match status" value="1"/>
</dbReference>
<dbReference type="InterPro" id="IPR036188">
    <property type="entry name" value="FAD/NAD-bd_sf"/>
</dbReference>
<dbReference type="OrthoDB" id="432169at2759"/>
<evidence type="ECO:0000256" key="6">
    <source>
        <dbReference type="ARBA" id="ARBA00023004"/>
    </source>
</evidence>
<keyword evidence="10" id="KW-1185">Reference proteome</keyword>
<dbReference type="EMBL" id="LUKN01003253">
    <property type="protein sequence ID" value="OAQ97684.1"/>
    <property type="molecule type" value="Genomic_DNA"/>
</dbReference>
<dbReference type="PRINTS" id="PR00368">
    <property type="entry name" value="FADPNR"/>
</dbReference>
<dbReference type="InterPro" id="IPR052034">
    <property type="entry name" value="NasD-like"/>
</dbReference>
<evidence type="ECO:0000256" key="2">
    <source>
        <dbReference type="ARBA" id="ARBA00005096"/>
    </source>
</evidence>
<comment type="caution">
    <text evidence="9">The sequence shown here is derived from an EMBL/GenBank/DDBJ whole genome shotgun (WGS) entry which is preliminary data.</text>
</comment>
<organism evidence="9 10">
    <name type="scientific">Cordyceps confragosa</name>
    <name type="common">Lecanicillium lecanii</name>
    <dbReference type="NCBI Taxonomy" id="2714763"/>
    <lineage>
        <taxon>Eukaryota</taxon>
        <taxon>Fungi</taxon>
        <taxon>Dikarya</taxon>
        <taxon>Ascomycota</taxon>
        <taxon>Pezizomycotina</taxon>
        <taxon>Sordariomycetes</taxon>
        <taxon>Hypocreomycetidae</taxon>
        <taxon>Hypocreales</taxon>
        <taxon>Cordycipitaceae</taxon>
        <taxon>Akanthomyces</taxon>
    </lineage>
</organism>
<evidence type="ECO:0000256" key="4">
    <source>
        <dbReference type="ARBA" id="ARBA00022723"/>
    </source>
</evidence>
<gene>
    <name evidence="9" type="ORF">LLEC1_07336</name>
</gene>
<evidence type="ECO:0000313" key="9">
    <source>
        <dbReference type="EMBL" id="OAQ97684.1"/>
    </source>
</evidence>
<dbReference type="Gene3D" id="3.50.50.60">
    <property type="entry name" value="FAD/NAD(P)-binding domain"/>
    <property type="match status" value="2"/>
</dbReference>